<reference evidence="2 3" key="1">
    <citation type="submission" date="2019-04" db="EMBL/GenBank/DDBJ databases">
        <title>Fungal friends and foes A comparative genomics study of 23 Aspergillus species from section Flavi.</title>
        <authorList>
            <consortium name="DOE Joint Genome Institute"/>
            <person name="Kjaerbolling I."/>
            <person name="Vesth T.C."/>
            <person name="Frisvad J.C."/>
            <person name="Nybo J.L."/>
            <person name="Theobald S."/>
            <person name="Kildgaard S."/>
            <person name="Petersen T.I."/>
            <person name="Kuo A."/>
            <person name="Sato A."/>
            <person name="Lyhne E.K."/>
            <person name="Kogle M.E."/>
            <person name="Wiebenga A."/>
            <person name="Kun R.S."/>
            <person name="Lubbers R.J."/>
            <person name="Makela M.R."/>
            <person name="Barry K."/>
            <person name="Chovatia M."/>
            <person name="Clum A."/>
            <person name="Daum C."/>
            <person name="Haridas S."/>
            <person name="He G."/>
            <person name="LaButti K."/>
            <person name="Lipzen A."/>
            <person name="Mondo S."/>
            <person name="Pangilinan J."/>
            <person name="Riley R."/>
            <person name="Salamov A."/>
            <person name="Simmons B.A."/>
            <person name="Magnuson J.K."/>
            <person name="Henrissat B."/>
            <person name="Mortensen U.H."/>
            <person name="Larsen T.O."/>
            <person name="De vries R.P."/>
            <person name="Grigoriev I.V."/>
            <person name="Machida M."/>
            <person name="Baker S.E."/>
            <person name="Andersen M.R."/>
        </authorList>
    </citation>
    <scope>NUCLEOTIDE SEQUENCE [LARGE SCALE GENOMIC DNA]</scope>
    <source>
        <strain evidence="2 3">CBS 126849</strain>
    </source>
</reference>
<feature type="transmembrane region" description="Helical" evidence="1">
    <location>
        <begin position="102"/>
        <end position="121"/>
    </location>
</feature>
<feature type="transmembrane region" description="Helical" evidence="1">
    <location>
        <begin position="21"/>
        <end position="39"/>
    </location>
</feature>
<dbReference type="EMBL" id="ML733576">
    <property type="protein sequence ID" value="KAB8213758.1"/>
    <property type="molecule type" value="Genomic_DNA"/>
</dbReference>
<proteinExistence type="predicted"/>
<keyword evidence="3" id="KW-1185">Reference proteome</keyword>
<keyword evidence="1" id="KW-0472">Membrane</keyword>
<dbReference type="AlphaFoldDB" id="A0A5N6E8Q1"/>
<feature type="transmembrane region" description="Helical" evidence="1">
    <location>
        <begin position="45"/>
        <end position="62"/>
    </location>
</feature>
<evidence type="ECO:0000313" key="2">
    <source>
        <dbReference type="EMBL" id="KAB8213758.1"/>
    </source>
</evidence>
<dbReference type="Proteomes" id="UP000326799">
    <property type="component" value="Unassembled WGS sequence"/>
</dbReference>
<keyword evidence="1" id="KW-0812">Transmembrane</keyword>
<protein>
    <submittedName>
        <fullName evidence="2">Uncharacterized protein</fullName>
    </submittedName>
</protein>
<evidence type="ECO:0000313" key="3">
    <source>
        <dbReference type="Proteomes" id="UP000326799"/>
    </source>
</evidence>
<organism evidence="2 3">
    <name type="scientific">Aspergillus novoparasiticus</name>
    <dbReference type="NCBI Taxonomy" id="986946"/>
    <lineage>
        <taxon>Eukaryota</taxon>
        <taxon>Fungi</taxon>
        <taxon>Dikarya</taxon>
        <taxon>Ascomycota</taxon>
        <taxon>Pezizomycotina</taxon>
        <taxon>Eurotiomycetes</taxon>
        <taxon>Eurotiomycetidae</taxon>
        <taxon>Eurotiales</taxon>
        <taxon>Aspergillaceae</taxon>
        <taxon>Aspergillus</taxon>
        <taxon>Aspergillus subgen. Circumdati</taxon>
    </lineage>
</organism>
<gene>
    <name evidence="2" type="ORF">BDV33DRAFT_184117</name>
</gene>
<evidence type="ECO:0000256" key="1">
    <source>
        <dbReference type="SAM" id="Phobius"/>
    </source>
</evidence>
<accession>A0A5N6E8Q1</accession>
<sequence>MKHGHCLQYIEIMGVSRTGNTAVYSCFMVDLWGCGVLGWEHHILFFTFLFPSSSSFSLSCLVRHTLMTVMTMPAGRYDYDGVWDEKMISLCDMDNMYVVNELLYVPWMNGMRVFAILFISIY</sequence>
<name>A0A5N6E8Q1_9EURO</name>
<keyword evidence="1" id="KW-1133">Transmembrane helix</keyword>